<dbReference type="PANTHER" id="PTHR43284:SF1">
    <property type="entry name" value="ASPARAGINE SYNTHETASE"/>
    <property type="match status" value="1"/>
</dbReference>
<dbReference type="InterPro" id="IPR051786">
    <property type="entry name" value="ASN_synthetase/amidase"/>
</dbReference>
<dbReference type="InterPro" id="IPR029055">
    <property type="entry name" value="Ntn_hydrolases_N"/>
</dbReference>
<dbReference type="EC" id="6.3.5.4" evidence="2"/>
<dbReference type="Gene3D" id="3.60.20.10">
    <property type="entry name" value="Glutamine Phosphoribosylpyrophosphate, subunit 1, domain 1"/>
    <property type="match status" value="1"/>
</dbReference>
<dbReference type="EMBL" id="WTYS01000001">
    <property type="protein sequence ID" value="MXO55804.1"/>
    <property type="molecule type" value="Genomic_DNA"/>
</dbReference>
<evidence type="ECO:0000256" key="3">
    <source>
        <dbReference type="ARBA" id="ARBA00048741"/>
    </source>
</evidence>
<evidence type="ECO:0000313" key="4">
    <source>
        <dbReference type="EMBL" id="MXO55804.1"/>
    </source>
</evidence>
<dbReference type="Proteomes" id="UP000468943">
    <property type="component" value="Unassembled WGS sequence"/>
</dbReference>
<dbReference type="Gene3D" id="3.40.50.620">
    <property type="entry name" value="HUPs"/>
    <property type="match status" value="1"/>
</dbReference>
<organism evidence="4 5">
    <name type="scientific">Pontixanthobacter gangjinensis</name>
    <dbReference type="NCBI Taxonomy" id="1028742"/>
    <lineage>
        <taxon>Bacteria</taxon>
        <taxon>Pseudomonadati</taxon>
        <taxon>Pseudomonadota</taxon>
        <taxon>Alphaproteobacteria</taxon>
        <taxon>Sphingomonadales</taxon>
        <taxon>Erythrobacteraceae</taxon>
        <taxon>Pontixanthobacter</taxon>
    </lineage>
</organism>
<dbReference type="AlphaFoldDB" id="A0A6I4SJL7"/>
<dbReference type="InterPro" id="IPR014729">
    <property type="entry name" value="Rossmann-like_a/b/a_fold"/>
</dbReference>
<evidence type="ECO:0000256" key="2">
    <source>
        <dbReference type="ARBA" id="ARBA00012737"/>
    </source>
</evidence>
<dbReference type="SUPFAM" id="SSF56235">
    <property type="entry name" value="N-terminal nucleophile aminohydrolases (Ntn hydrolases)"/>
    <property type="match status" value="1"/>
</dbReference>
<gene>
    <name evidence="4" type="ORF">GRI36_02805</name>
</gene>
<comment type="pathway">
    <text evidence="1">Amino-acid biosynthesis; L-asparagine biosynthesis; L-asparagine from L-aspartate (L-Gln route): step 1/1.</text>
</comment>
<name>A0A6I4SJL7_9SPHN</name>
<dbReference type="PANTHER" id="PTHR43284">
    <property type="entry name" value="ASPARAGINE SYNTHETASE (GLUTAMINE-HYDROLYZING)"/>
    <property type="match status" value="1"/>
</dbReference>
<protein>
    <recommendedName>
        <fullName evidence="2">asparagine synthase (glutamine-hydrolyzing)</fullName>
        <ecNumber evidence="2">6.3.5.4</ecNumber>
    </recommendedName>
</protein>
<evidence type="ECO:0000256" key="1">
    <source>
        <dbReference type="ARBA" id="ARBA00005187"/>
    </source>
</evidence>
<proteinExistence type="predicted"/>
<dbReference type="RefSeq" id="WP_160597086.1">
    <property type="nucleotide sequence ID" value="NZ_WTYS01000001.1"/>
</dbReference>
<comment type="caution">
    <text evidence="4">The sequence shown here is derived from an EMBL/GenBank/DDBJ whole genome shotgun (WGS) entry which is preliminary data.</text>
</comment>
<dbReference type="GO" id="GO:0004066">
    <property type="term" value="F:asparagine synthase (glutamine-hydrolyzing) activity"/>
    <property type="evidence" value="ECO:0007669"/>
    <property type="project" value="UniProtKB-EC"/>
</dbReference>
<sequence>MIAAWHPWIADIRRPDQAIIDALGGFGGTFVRSEAGKTGFFAEALTRTEALAPSAPCSAVLHGWIDNGTILARDFGLENASPAALYAAALERWGEEADNHLSGNYAAIARLPGGALRLSRSAWDAPPLYFAQDERRIIASPLLRVLFASGVAKEVDYNGLIDQLAAAGSHGSIDTCYKNIARVSLGHAVTINHQSVTQRKWYDLTAIKPVRFARDEDYVEGARELLDDAAREAVRSVKKPGLALSGGLDSPLAATALLDALPPNTPLDTITFTPDPDWDGRTMAGVMGDESLLVKKFAEMYPRIHPHFADPAQGGFAYKSREMASAMLYFAPGLANMGMYHGVFSKAKALGVDWLLNADLANQSFSNDGRWAYVEYARKGNWRELVSLLKNRPGDNRSLLRKMLSLSVLPQLPTGVQNRIRGAFHPPRRDMLALLTPLSKAALLSHRERARLQDRTAGLNNYSTPSSRIETACADHAGEDGAGADIGLAFEQLYGVRRRDITAYRPLIEFCVGMPTRQFASGGKERRLARRMAKGRLPENQRLNSNYGQHNIDWIARMGRERKAMIAACETMRGHPVLSEILDIDRITGLLQDWPKHQAFDIDREWPRMFAIPQAILAAQFIGIAEGSNEL</sequence>
<comment type="catalytic activity">
    <reaction evidence="3">
        <text>L-aspartate + L-glutamine + ATP + H2O = L-asparagine + L-glutamate + AMP + diphosphate + H(+)</text>
        <dbReference type="Rhea" id="RHEA:12228"/>
        <dbReference type="ChEBI" id="CHEBI:15377"/>
        <dbReference type="ChEBI" id="CHEBI:15378"/>
        <dbReference type="ChEBI" id="CHEBI:29985"/>
        <dbReference type="ChEBI" id="CHEBI:29991"/>
        <dbReference type="ChEBI" id="CHEBI:30616"/>
        <dbReference type="ChEBI" id="CHEBI:33019"/>
        <dbReference type="ChEBI" id="CHEBI:58048"/>
        <dbReference type="ChEBI" id="CHEBI:58359"/>
        <dbReference type="ChEBI" id="CHEBI:456215"/>
        <dbReference type="EC" id="6.3.5.4"/>
    </reaction>
</comment>
<keyword evidence="5" id="KW-1185">Reference proteome</keyword>
<accession>A0A6I4SJL7</accession>
<reference evidence="4 5" key="1">
    <citation type="submission" date="2019-12" db="EMBL/GenBank/DDBJ databases">
        <title>Genomic-based taxomic classification of the family Erythrobacteraceae.</title>
        <authorList>
            <person name="Xu L."/>
        </authorList>
    </citation>
    <scope>NUCLEOTIDE SEQUENCE [LARGE SCALE GENOMIC DNA]</scope>
    <source>
        <strain evidence="4 5">JCM 17802</strain>
    </source>
</reference>
<evidence type="ECO:0000313" key="5">
    <source>
        <dbReference type="Proteomes" id="UP000468943"/>
    </source>
</evidence>
<dbReference type="OrthoDB" id="9763290at2"/>
<dbReference type="SUPFAM" id="SSF52402">
    <property type="entry name" value="Adenine nucleotide alpha hydrolases-like"/>
    <property type="match status" value="1"/>
</dbReference>